<evidence type="ECO:0000313" key="3">
    <source>
        <dbReference type="Proteomes" id="UP000256388"/>
    </source>
</evidence>
<dbReference type="RefSeq" id="WP_116225893.1">
    <property type="nucleotide sequence ID" value="NZ_AP018437.1"/>
</dbReference>
<feature type="compositionally biased region" description="Basic and acidic residues" evidence="1">
    <location>
        <begin position="110"/>
        <end position="137"/>
    </location>
</feature>
<protein>
    <submittedName>
        <fullName evidence="2">Uncharacterized protein</fullName>
    </submittedName>
</protein>
<feature type="region of interest" description="Disordered" evidence="1">
    <location>
        <begin position="36"/>
        <end position="186"/>
    </location>
</feature>
<organism evidence="2 3">
    <name type="scientific">Pelolinea submarina</name>
    <dbReference type="NCBI Taxonomy" id="913107"/>
    <lineage>
        <taxon>Bacteria</taxon>
        <taxon>Bacillati</taxon>
        <taxon>Chloroflexota</taxon>
        <taxon>Anaerolineae</taxon>
        <taxon>Anaerolineales</taxon>
        <taxon>Anaerolineaceae</taxon>
        <taxon>Pelolinea</taxon>
    </lineage>
</organism>
<proteinExistence type="predicted"/>
<dbReference type="EMBL" id="QUMS01000004">
    <property type="protein sequence ID" value="REG06193.1"/>
    <property type="molecule type" value="Genomic_DNA"/>
</dbReference>
<dbReference type="OrthoDB" id="161624at2"/>
<reference evidence="2 3" key="1">
    <citation type="submission" date="2018-08" db="EMBL/GenBank/DDBJ databases">
        <title>Genomic Encyclopedia of Type Strains, Phase IV (KMG-IV): sequencing the most valuable type-strain genomes for metagenomic binning, comparative biology and taxonomic classification.</title>
        <authorList>
            <person name="Goeker M."/>
        </authorList>
    </citation>
    <scope>NUCLEOTIDE SEQUENCE [LARGE SCALE GENOMIC DNA]</scope>
    <source>
        <strain evidence="2 3">DSM 23923</strain>
    </source>
</reference>
<dbReference type="Proteomes" id="UP000256388">
    <property type="component" value="Unassembled WGS sequence"/>
</dbReference>
<dbReference type="AlphaFoldDB" id="A0A347ZQ96"/>
<feature type="compositionally biased region" description="Acidic residues" evidence="1">
    <location>
        <begin position="160"/>
        <end position="175"/>
    </location>
</feature>
<evidence type="ECO:0000256" key="1">
    <source>
        <dbReference type="SAM" id="MobiDB-lite"/>
    </source>
</evidence>
<name>A0A347ZQ96_9CHLR</name>
<comment type="caution">
    <text evidence="2">The sequence shown here is derived from an EMBL/GenBank/DDBJ whole genome shotgun (WGS) entry which is preliminary data.</text>
</comment>
<feature type="compositionally biased region" description="Basic and acidic residues" evidence="1">
    <location>
        <begin position="77"/>
        <end position="94"/>
    </location>
</feature>
<sequence length="186" mass="21046">MTIQSEDTQEIICTNCGRPNLPEAVKCWYCQTELRSGDQPADQQEDDYPDPEAAAGQAPSASEPVQNEEENIPEWLQRIREKEQKERASQEARDQWQQQMLFNGAAPHAQPEEEHGNEPKETHRPPKEPPAVVKEEPVEQPPLESVQPQPPQPKSVKTIDEEDEIPLDDTSDDLPEGFIKFDSNGN</sequence>
<accession>A0A347ZQ96</accession>
<keyword evidence="3" id="KW-1185">Reference proteome</keyword>
<gene>
    <name evidence="2" type="ORF">DFR64_2625</name>
</gene>
<evidence type="ECO:0000313" key="2">
    <source>
        <dbReference type="EMBL" id="REG06193.1"/>
    </source>
</evidence>